<evidence type="ECO:0000256" key="4">
    <source>
        <dbReference type="ARBA" id="ARBA00022833"/>
    </source>
</evidence>
<feature type="domain" description="C2H2-type" evidence="6">
    <location>
        <begin position="189"/>
        <end position="216"/>
    </location>
</feature>
<dbReference type="PANTHER" id="PTHR24379:SF121">
    <property type="entry name" value="C2H2-TYPE DOMAIN-CONTAINING PROTEIN"/>
    <property type="match status" value="1"/>
</dbReference>
<dbReference type="InterPro" id="IPR036236">
    <property type="entry name" value="Znf_C2H2_sf"/>
</dbReference>
<evidence type="ECO:0000313" key="7">
    <source>
        <dbReference type="EMBL" id="KOB67135.1"/>
    </source>
</evidence>
<organism evidence="7 8">
    <name type="scientific">Operophtera brumata</name>
    <name type="common">Winter moth</name>
    <name type="synonym">Phalaena brumata</name>
    <dbReference type="NCBI Taxonomy" id="104452"/>
    <lineage>
        <taxon>Eukaryota</taxon>
        <taxon>Metazoa</taxon>
        <taxon>Ecdysozoa</taxon>
        <taxon>Arthropoda</taxon>
        <taxon>Hexapoda</taxon>
        <taxon>Insecta</taxon>
        <taxon>Pterygota</taxon>
        <taxon>Neoptera</taxon>
        <taxon>Endopterygota</taxon>
        <taxon>Lepidoptera</taxon>
        <taxon>Glossata</taxon>
        <taxon>Ditrysia</taxon>
        <taxon>Geometroidea</taxon>
        <taxon>Geometridae</taxon>
        <taxon>Larentiinae</taxon>
        <taxon>Operophtera</taxon>
    </lineage>
</organism>
<dbReference type="PANTHER" id="PTHR24379">
    <property type="entry name" value="KRAB AND ZINC FINGER DOMAIN-CONTAINING"/>
    <property type="match status" value="1"/>
</dbReference>
<feature type="domain" description="C2H2-type" evidence="6">
    <location>
        <begin position="103"/>
        <end position="131"/>
    </location>
</feature>
<evidence type="ECO:0000256" key="1">
    <source>
        <dbReference type="ARBA" id="ARBA00022723"/>
    </source>
</evidence>
<dbReference type="Gene3D" id="3.30.160.60">
    <property type="entry name" value="Classic Zinc Finger"/>
    <property type="match status" value="4"/>
</dbReference>
<sequence>MSREECKLERDLCRCCHTEGAFVGLLSTGHTMKKEIEVYTDMLRTCLNIEVMCDIKEDIKEELPDSDGDSYKCTQCDKFYKCRKAVKSHFRIVHLKQKRVNTFPCTQCPKTFISLTRLKTHKLDEHDIDDRLKCNACDKMFNLKRALLKHMNVYHMMGERITCSMCDYECYDKESLRKHLFKHKKSKDYHCQFCKKSFLRKSNLQFHERIHTGDKRKVCAECGQAFVQKASLNYHMAKYHPEVNSGRTRGSAARQRWLRAIAPRASSLGHLALHEMVGLGVCVERALVVEAPVARAAVQHDGAGSVLLHLVLVHLGTFRSMR</sequence>
<gene>
    <name evidence="7" type="ORF">OBRU01_20239</name>
</gene>
<feature type="domain" description="C2H2-type" evidence="6">
    <location>
        <begin position="71"/>
        <end position="99"/>
    </location>
</feature>
<dbReference type="GO" id="GO:0008270">
    <property type="term" value="F:zinc ion binding"/>
    <property type="evidence" value="ECO:0007669"/>
    <property type="project" value="UniProtKB-KW"/>
</dbReference>
<dbReference type="InterPro" id="IPR013087">
    <property type="entry name" value="Znf_C2H2_type"/>
</dbReference>
<evidence type="ECO:0000256" key="5">
    <source>
        <dbReference type="PROSITE-ProRule" id="PRU00042"/>
    </source>
</evidence>
<protein>
    <submittedName>
        <fullName evidence="7">Putative KRAB box and zinc finger C2H2 type domain containing protein</fullName>
    </submittedName>
</protein>
<accession>A0A0L7KVI5</accession>
<evidence type="ECO:0000256" key="2">
    <source>
        <dbReference type="ARBA" id="ARBA00022737"/>
    </source>
</evidence>
<comment type="caution">
    <text evidence="7">The sequence shown here is derived from an EMBL/GenBank/DDBJ whole genome shotgun (WGS) entry which is preliminary data.</text>
</comment>
<keyword evidence="2" id="KW-0677">Repeat</keyword>
<dbReference type="FunFam" id="3.30.160.60:FF:001818">
    <property type="entry name" value="GDNF-inducible zinc finger protein 1 isoform X1"/>
    <property type="match status" value="1"/>
</dbReference>
<keyword evidence="3 5" id="KW-0863">Zinc-finger</keyword>
<keyword evidence="8" id="KW-1185">Reference proteome</keyword>
<feature type="domain" description="C2H2-type" evidence="6">
    <location>
        <begin position="132"/>
        <end position="160"/>
    </location>
</feature>
<name>A0A0L7KVI5_OPEBR</name>
<evidence type="ECO:0000313" key="8">
    <source>
        <dbReference type="Proteomes" id="UP000037510"/>
    </source>
</evidence>
<dbReference type="STRING" id="104452.A0A0L7KVI5"/>
<dbReference type="PROSITE" id="PS00028">
    <property type="entry name" value="ZINC_FINGER_C2H2_1"/>
    <property type="match status" value="5"/>
</dbReference>
<proteinExistence type="predicted"/>
<dbReference type="SMART" id="SM00355">
    <property type="entry name" value="ZnF_C2H2"/>
    <property type="match status" value="6"/>
</dbReference>
<dbReference type="AlphaFoldDB" id="A0A0L7KVI5"/>
<evidence type="ECO:0000259" key="6">
    <source>
        <dbReference type="PROSITE" id="PS50157"/>
    </source>
</evidence>
<dbReference type="PROSITE" id="PS50157">
    <property type="entry name" value="ZINC_FINGER_C2H2_2"/>
    <property type="match status" value="5"/>
</dbReference>
<reference evidence="7 8" key="1">
    <citation type="journal article" date="2015" name="Genome Biol. Evol.">
        <title>The genome of winter moth (Operophtera brumata) provides a genomic perspective on sexual dimorphism and phenology.</title>
        <authorList>
            <person name="Derks M.F."/>
            <person name="Smit S."/>
            <person name="Salis L."/>
            <person name="Schijlen E."/>
            <person name="Bossers A."/>
            <person name="Mateman C."/>
            <person name="Pijl A.S."/>
            <person name="de Ridder D."/>
            <person name="Groenen M.A."/>
            <person name="Visser M.E."/>
            <person name="Megens H.J."/>
        </authorList>
    </citation>
    <scope>NUCLEOTIDE SEQUENCE [LARGE SCALE GENOMIC DNA]</scope>
    <source>
        <strain evidence="7">WM2013NL</strain>
        <tissue evidence="7">Head and thorax</tissue>
    </source>
</reference>
<dbReference type="EMBL" id="JTDY01005305">
    <property type="protein sequence ID" value="KOB67135.1"/>
    <property type="molecule type" value="Genomic_DNA"/>
</dbReference>
<feature type="non-terminal residue" evidence="7">
    <location>
        <position position="322"/>
    </location>
</feature>
<dbReference type="Proteomes" id="UP000037510">
    <property type="component" value="Unassembled WGS sequence"/>
</dbReference>
<dbReference type="SUPFAM" id="SSF57667">
    <property type="entry name" value="beta-beta-alpha zinc fingers"/>
    <property type="match status" value="3"/>
</dbReference>
<keyword evidence="1" id="KW-0479">Metal-binding</keyword>
<dbReference type="Pfam" id="PF00096">
    <property type="entry name" value="zf-C2H2"/>
    <property type="match status" value="2"/>
</dbReference>
<evidence type="ECO:0000256" key="3">
    <source>
        <dbReference type="ARBA" id="ARBA00022771"/>
    </source>
</evidence>
<keyword evidence="4" id="KW-0862">Zinc</keyword>
<feature type="domain" description="C2H2-type" evidence="6">
    <location>
        <begin position="217"/>
        <end position="245"/>
    </location>
</feature>